<protein>
    <submittedName>
        <fullName evidence="1">Uncharacterized protein</fullName>
    </submittedName>
</protein>
<reference evidence="1 2" key="1">
    <citation type="submission" date="2013-07" db="EMBL/GenBank/DDBJ databases">
        <authorList>
            <person name="Weinstock G."/>
            <person name="Sodergren E."/>
            <person name="Wylie T."/>
            <person name="Fulton L."/>
            <person name="Fulton R."/>
            <person name="Fronick C."/>
            <person name="O'Laughlin M."/>
            <person name="Godfrey J."/>
            <person name="Miner T."/>
            <person name="Herter B."/>
            <person name="Appelbaum E."/>
            <person name="Cordes M."/>
            <person name="Lek S."/>
            <person name="Wollam A."/>
            <person name="Pepin K.H."/>
            <person name="Palsikar V.B."/>
            <person name="Mitreva M."/>
            <person name="Wilson R.K."/>
        </authorList>
    </citation>
    <scope>NUCLEOTIDE SEQUENCE [LARGE SCALE GENOMIC DNA]</scope>
    <source>
        <strain evidence="1 2">ATCC 27760</strain>
    </source>
</reference>
<proteinExistence type="predicted"/>
<evidence type="ECO:0000313" key="1">
    <source>
        <dbReference type="EMBL" id="ERJ96701.1"/>
    </source>
</evidence>
<name>U2KDV6_9FIRM</name>
<comment type="caution">
    <text evidence="1">The sequence shown here is derived from an EMBL/GenBank/DDBJ whole genome shotgun (WGS) entry which is preliminary data.</text>
</comment>
<keyword evidence="2" id="KW-1185">Reference proteome</keyword>
<sequence length="67" mass="7637">MSDETLELLWSMLTNEQLLELREKGAMDDRTMASFKTELFKRCLIQFDETADAVAKAVMAAFMEGLT</sequence>
<dbReference type="STRING" id="411473.RUMCAL_00917"/>
<accession>U2KDV6</accession>
<evidence type="ECO:0000313" key="2">
    <source>
        <dbReference type="Proteomes" id="UP000016662"/>
    </source>
</evidence>
<dbReference type="AlphaFoldDB" id="U2KDV6"/>
<gene>
    <name evidence="1" type="ORF">RUMCAL_00917</name>
</gene>
<dbReference type="RefSeq" id="WP_021682381.1">
    <property type="nucleotide sequence ID" value="NZ_KI260415.1"/>
</dbReference>
<dbReference type="HOGENOM" id="CLU_2809833_0_0_9"/>
<dbReference type="EMBL" id="AWVF01000108">
    <property type="protein sequence ID" value="ERJ96701.1"/>
    <property type="molecule type" value="Genomic_DNA"/>
</dbReference>
<dbReference type="PATRIC" id="fig|411473.3.peg.752"/>
<dbReference type="Proteomes" id="UP000016662">
    <property type="component" value="Unassembled WGS sequence"/>
</dbReference>
<organism evidence="1 2">
    <name type="scientific">Ruminococcus callidus ATCC 27760</name>
    <dbReference type="NCBI Taxonomy" id="411473"/>
    <lineage>
        <taxon>Bacteria</taxon>
        <taxon>Bacillati</taxon>
        <taxon>Bacillota</taxon>
        <taxon>Clostridia</taxon>
        <taxon>Eubacteriales</taxon>
        <taxon>Oscillospiraceae</taxon>
        <taxon>Ruminococcus</taxon>
    </lineage>
</organism>